<name>A0A3E2WIH1_9FIRM</name>
<dbReference type="Pfam" id="PF24686">
    <property type="entry name" value="FLQE3_permease"/>
    <property type="match status" value="1"/>
</dbReference>
<feature type="transmembrane region" description="Helical" evidence="1">
    <location>
        <begin position="196"/>
        <end position="218"/>
    </location>
</feature>
<dbReference type="GeneID" id="93333014"/>
<protein>
    <submittedName>
        <fullName evidence="2">ABC transporter</fullName>
    </submittedName>
</protein>
<evidence type="ECO:0000313" key="3">
    <source>
        <dbReference type="Proteomes" id="UP000261111"/>
    </source>
</evidence>
<dbReference type="RefSeq" id="WP_025655032.1">
    <property type="nucleotide sequence ID" value="NZ_QVIA01000027.1"/>
</dbReference>
<accession>A0A3E2WIH1</accession>
<keyword evidence="1" id="KW-0472">Membrane</keyword>
<feature type="transmembrane region" description="Helical" evidence="1">
    <location>
        <begin position="118"/>
        <end position="139"/>
    </location>
</feature>
<organism evidence="2 3">
    <name type="scientific">Hungatella hathewayi</name>
    <dbReference type="NCBI Taxonomy" id="154046"/>
    <lineage>
        <taxon>Bacteria</taxon>
        <taxon>Bacillati</taxon>
        <taxon>Bacillota</taxon>
        <taxon>Clostridia</taxon>
        <taxon>Lachnospirales</taxon>
        <taxon>Lachnospiraceae</taxon>
        <taxon>Hungatella</taxon>
    </lineage>
</organism>
<dbReference type="AlphaFoldDB" id="A0A3E2WIH1"/>
<feature type="transmembrane region" description="Helical" evidence="1">
    <location>
        <begin position="43"/>
        <end position="68"/>
    </location>
</feature>
<reference evidence="2 3" key="1">
    <citation type="submission" date="2018-08" db="EMBL/GenBank/DDBJ databases">
        <title>A genome reference for cultivated species of the human gut microbiota.</title>
        <authorList>
            <person name="Zou Y."/>
            <person name="Xue W."/>
            <person name="Luo G."/>
        </authorList>
    </citation>
    <scope>NUCLEOTIDE SEQUENCE [LARGE SCALE GENOMIC DNA]</scope>
    <source>
        <strain evidence="2 3">AF19-21</strain>
    </source>
</reference>
<evidence type="ECO:0000313" key="2">
    <source>
        <dbReference type="EMBL" id="RGC26696.1"/>
    </source>
</evidence>
<keyword evidence="1" id="KW-1133">Transmembrane helix</keyword>
<dbReference type="InterPro" id="IPR056926">
    <property type="entry name" value="FLQE3_permease"/>
</dbReference>
<dbReference type="EMBL" id="QVIA01000027">
    <property type="protein sequence ID" value="RGC26696.1"/>
    <property type="molecule type" value="Genomic_DNA"/>
</dbReference>
<sequence>MRFFHALKNDIRFQIKYGFYFLYAFFSGVYIAVLLLIPSQYKIMAASLIILTDPAMLGVFFTGGIWLLEKGEGLHRFWSVSPLRPCEYILSKSISLAILSTISADLIVLISMRSIVRFVSLSFSVFIGAVAFNLIGLIAASYARSVNHYMIIAALPTVLLSIPPVLTAFGMTHPLLKIFPGTALWHMIVSSIDAAGHINVLPGIVLVLWLVVLLVLAYKRIRNALQSEGGKNL</sequence>
<feature type="transmembrane region" description="Helical" evidence="1">
    <location>
        <begin position="89"/>
        <end position="112"/>
    </location>
</feature>
<gene>
    <name evidence="2" type="ORF">DWX41_19240</name>
</gene>
<feature type="transmembrane region" description="Helical" evidence="1">
    <location>
        <begin position="151"/>
        <end position="176"/>
    </location>
</feature>
<comment type="caution">
    <text evidence="2">The sequence shown here is derived from an EMBL/GenBank/DDBJ whole genome shotgun (WGS) entry which is preliminary data.</text>
</comment>
<feature type="transmembrane region" description="Helical" evidence="1">
    <location>
        <begin position="20"/>
        <end position="37"/>
    </location>
</feature>
<proteinExistence type="predicted"/>
<dbReference type="Proteomes" id="UP000261111">
    <property type="component" value="Unassembled WGS sequence"/>
</dbReference>
<keyword evidence="1" id="KW-0812">Transmembrane</keyword>
<evidence type="ECO:0000256" key="1">
    <source>
        <dbReference type="SAM" id="Phobius"/>
    </source>
</evidence>